<evidence type="ECO:0000259" key="11">
    <source>
        <dbReference type="Pfam" id="PF00593"/>
    </source>
</evidence>
<feature type="domain" description="TonB-dependent receptor plug" evidence="12">
    <location>
        <begin position="44"/>
        <end position="153"/>
    </location>
</feature>
<keyword evidence="2 8" id="KW-0813">Transport</keyword>
<dbReference type="InterPro" id="IPR012910">
    <property type="entry name" value="Plug_dom"/>
</dbReference>
<evidence type="ECO:0000256" key="8">
    <source>
        <dbReference type="PROSITE-ProRule" id="PRU01360"/>
    </source>
</evidence>
<dbReference type="KEGG" id="lacs:H4075_18090"/>
<accession>A0A7G5XER1</accession>
<comment type="subcellular location">
    <subcellularLocation>
        <location evidence="1 8">Cell outer membrane</location>
        <topology evidence="1 8">Multi-pass membrane protein</topology>
    </subcellularLocation>
</comment>
<comment type="similarity">
    <text evidence="8 9">Belongs to the TonB-dependent receptor family.</text>
</comment>
<dbReference type="Pfam" id="PF07715">
    <property type="entry name" value="Plug"/>
    <property type="match status" value="1"/>
</dbReference>
<sequence length="689" mass="76022">MKNQSLTLLATVVALFSFAQSQPDSTSKELGEVVITAFEQNRKLMDVPAAVSYVGQKQLNRFSNASIVPALNAAPGVRMEERSPGSYRLNIRGSSLRSPFGVRNVKVYLNDIPFTEPGGSTYLNLLGFYNINSVEILKGPSSSLYGGGSGGAVLLKTNGNNQAAGVGIDYTAGSFGLSNVNAVVRIGEGATQQTISYNRLYSDGYRDWTRLDRTVFSWDSRFALNAKQSIRTYVMYADLSYQTPGGLTAVEFAANPKQARPRVGATPSSAQANASVNQETFFAGLSHDFQITETFKNTTSLYGAYSQFANPTVRNYERRSEPHAGGRTVFAFTPRDVIGELKFVAGAELQRGWYNIRVYKNVNGTSDSLQTEDEVNPFLWNVFAQADWKLPQGWIITAGASINQNKIEITRLNKFPLSPQRRNYANEIAPRLSVLKKIKEELSLYASVAKGFSAPTSAEVLPSTGVISTNLNAEEGWNYEAGIRFNYKRKLFVDVNGFLFNLSNTIVQRRDAGGADYFVNAGSTKQRGVETFARYAIADSETDFLSTANVWLSYTFNDFTYKDFKQLTNDFSGKQLPSVPKHIVAAGFDVTLKPGIYLNVTYNYNEKTPLNDANTFFGGDFHLLGARLGYKQLYFGKLRAEVFAGADNLFNEVYSLGNDINAAANRFYNVAPGRNYYAGVSLFQGCKKK</sequence>
<keyword evidence="3 8" id="KW-1134">Transmembrane beta strand</keyword>
<dbReference type="AlphaFoldDB" id="A0A7G5XER1"/>
<keyword evidence="14" id="KW-1185">Reference proteome</keyword>
<dbReference type="RefSeq" id="WP_182802226.1">
    <property type="nucleotide sequence ID" value="NZ_CP060007.1"/>
</dbReference>
<evidence type="ECO:0000256" key="10">
    <source>
        <dbReference type="SAM" id="SignalP"/>
    </source>
</evidence>
<name>A0A7G5XER1_9BACT</name>
<dbReference type="InterPro" id="IPR036942">
    <property type="entry name" value="Beta-barrel_TonB_sf"/>
</dbReference>
<keyword evidence="10" id="KW-0732">Signal</keyword>
<dbReference type="Pfam" id="PF00593">
    <property type="entry name" value="TonB_dep_Rec_b-barrel"/>
    <property type="match status" value="1"/>
</dbReference>
<keyword evidence="6 8" id="KW-0472">Membrane</keyword>
<evidence type="ECO:0000256" key="2">
    <source>
        <dbReference type="ARBA" id="ARBA00022448"/>
    </source>
</evidence>
<keyword evidence="5 9" id="KW-0798">TonB box</keyword>
<evidence type="ECO:0000259" key="12">
    <source>
        <dbReference type="Pfam" id="PF07715"/>
    </source>
</evidence>
<feature type="signal peptide" evidence="10">
    <location>
        <begin position="1"/>
        <end position="21"/>
    </location>
</feature>
<organism evidence="13 14">
    <name type="scientific">Lacibacter sediminis</name>
    <dbReference type="NCBI Taxonomy" id="2760713"/>
    <lineage>
        <taxon>Bacteria</taxon>
        <taxon>Pseudomonadati</taxon>
        <taxon>Bacteroidota</taxon>
        <taxon>Chitinophagia</taxon>
        <taxon>Chitinophagales</taxon>
        <taxon>Chitinophagaceae</taxon>
        <taxon>Lacibacter</taxon>
    </lineage>
</organism>
<dbReference type="PANTHER" id="PTHR30069:SF28">
    <property type="entry name" value="TONB-DEPENDENT RECEPTOR YNCD-RELATED"/>
    <property type="match status" value="1"/>
</dbReference>
<evidence type="ECO:0000256" key="5">
    <source>
        <dbReference type="ARBA" id="ARBA00023077"/>
    </source>
</evidence>
<dbReference type="EMBL" id="CP060007">
    <property type="protein sequence ID" value="QNA43964.1"/>
    <property type="molecule type" value="Genomic_DNA"/>
</dbReference>
<dbReference type="PANTHER" id="PTHR30069">
    <property type="entry name" value="TONB-DEPENDENT OUTER MEMBRANE RECEPTOR"/>
    <property type="match status" value="1"/>
</dbReference>
<evidence type="ECO:0000256" key="6">
    <source>
        <dbReference type="ARBA" id="ARBA00023136"/>
    </source>
</evidence>
<keyword evidence="7 8" id="KW-0998">Cell outer membrane</keyword>
<dbReference type="PROSITE" id="PS52016">
    <property type="entry name" value="TONB_DEPENDENT_REC_3"/>
    <property type="match status" value="1"/>
</dbReference>
<reference evidence="14" key="1">
    <citation type="submission" date="2020-08" db="EMBL/GenBank/DDBJ databases">
        <title>Lacibacter sp. S13-6-6 genome sequencing.</title>
        <authorList>
            <person name="Jin L."/>
        </authorList>
    </citation>
    <scope>NUCLEOTIDE SEQUENCE [LARGE SCALE GENOMIC DNA]</scope>
    <source>
        <strain evidence="14">S13-6-6</strain>
    </source>
</reference>
<dbReference type="InterPro" id="IPR037066">
    <property type="entry name" value="Plug_dom_sf"/>
</dbReference>
<evidence type="ECO:0000313" key="13">
    <source>
        <dbReference type="EMBL" id="QNA43964.1"/>
    </source>
</evidence>
<protein>
    <submittedName>
        <fullName evidence="13">TonB-dependent receptor</fullName>
    </submittedName>
</protein>
<dbReference type="Gene3D" id="2.40.170.20">
    <property type="entry name" value="TonB-dependent receptor, beta-barrel domain"/>
    <property type="match status" value="1"/>
</dbReference>
<feature type="chain" id="PRO_5028997685" evidence="10">
    <location>
        <begin position="22"/>
        <end position="689"/>
    </location>
</feature>
<gene>
    <name evidence="13" type="ORF">H4075_18090</name>
</gene>
<feature type="domain" description="TonB-dependent receptor-like beta-barrel" evidence="11">
    <location>
        <begin position="228"/>
        <end position="649"/>
    </location>
</feature>
<dbReference type="InterPro" id="IPR000531">
    <property type="entry name" value="Beta-barrel_TonB"/>
</dbReference>
<dbReference type="GO" id="GO:0009279">
    <property type="term" value="C:cell outer membrane"/>
    <property type="evidence" value="ECO:0007669"/>
    <property type="project" value="UniProtKB-SubCell"/>
</dbReference>
<dbReference type="Gene3D" id="2.170.130.10">
    <property type="entry name" value="TonB-dependent receptor, plug domain"/>
    <property type="match status" value="1"/>
</dbReference>
<dbReference type="GO" id="GO:0044718">
    <property type="term" value="P:siderophore transmembrane transport"/>
    <property type="evidence" value="ECO:0007669"/>
    <property type="project" value="TreeGrafter"/>
</dbReference>
<dbReference type="Proteomes" id="UP000515344">
    <property type="component" value="Chromosome"/>
</dbReference>
<dbReference type="GO" id="GO:0015344">
    <property type="term" value="F:siderophore uptake transmembrane transporter activity"/>
    <property type="evidence" value="ECO:0007669"/>
    <property type="project" value="TreeGrafter"/>
</dbReference>
<evidence type="ECO:0000256" key="3">
    <source>
        <dbReference type="ARBA" id="ARBA00022452"/>
    </source>
</evidence>
<evidence type="ECO:0000256" key="4">
    <source>
        <dbReference type="ARBA" id="ARBA00022692"/>
    </source>
</evidence>
<proteinExistence type="inferred from homology"/>
<dbReference type="SUPFAM" id="SSF56935">
    <property type="entry name" value="Porins"/>
    <property type="match status" value="1"/>
</dbReference>
<dbReference type="InterPro" id="IPR039426">
    <property type="entry name" value="TonB-dep_rcpt-like"/>
</dbReference>
<evidence type="ECO:0000256" key="1">
    <source>
        <dbReference type="ARBA" id="ARBA00004571"/>
    </source>
</evidence>
<evidence type="ECO:0000256" key="7">
    <source>
        <dbReference type="ARBA" id="ARBA00023237"/>
    </source>
</evidence>
<keyword evidence="13" id="KW-0675">Receptor</keyword>
<evidence type="ECO:0000313" key="14">
    <source>
        <dbReference type="Proteomes" id="UP000515344"/>
    </source>
</evidence>
<evidence type="ECO:0000256" key="9">
    <source>
        <dbReference type="RuleBase" id="RU003357"/>
    </source>
</evidence>
<keyword evidence="4 8" id="KW-0812">Transmembrane</keyword>